<keyword evidence="10" id="KW-1185">Reference proteome</keyword>
<dbReference type="OrthoDB" id="157184at2"/>
<feature type="transmembrane region" description="Helical" evidence="7">
    <location>
        <begin position="137"/>
        <end position="158"/>
    </location>
</feature>
<gene>
    <name evidence="9" type="ORF">A8709_05130</name>
</gene>
<feature type="domain" description="ABC transmembrane type-1" evidence="8">
    <location>
        <begin position="70"/>
        <end position="267"/>
    </location>
</feature>
<reference evidence="10" key="1">
    <citation type="submission" date="2016-05" db="EMBL/GenBank/DDBJ databases">
        <title>Paenibacillus oryzae. sp. nov., isolated from the rice root.</title>
        <authorList>
            <person name="Zhang J."/>
            <person name="Zhang X."/>
        </authorList>
    </citation>
    <scope>NUCLEOTIDE SEQUENCE [LARGE SCALE GENOMIC DNA]</scope>
    <source>
        <strain evidence="10">KCTC13222</strain>
    </source>
</reference>
<dbReference type="AlphaFoldDB" id="A0A1C0ZSN3"/>
<dbReference type="RefSeq" id="WP_065857793.1">
    <property type="nucleotide sequence ID" value="NZ_LYPC01000028.1"/>
</dbReference>
<keyword evidence="4 7" id="KW-0812">Transmembrane</keyword>
<organism evidence="9 10">
    <name type="scientific">Paenibacillus pectinilyticus</name>
    <dbReference type="NCBI Taxonomy" id="512399"/>
    <lineage>
        <taxon>Bacteria</taxon>
        <taxon>Bacillati</taxon>
        <taxon>Bacillota</taxon>
        <taxon>Bacilli</taxon>
        <taxon>Bacillales</taxon>
        <taxon>Paenibacillaceae</taxon>
        <taxon>Paenibacillus</taxon>
    </lineage>
</organism>
<evidence type="ECO:0000313" key="10">
    <source>
        <dbReference type="Proteomes" id="UP000093309"/>
    </source>
</evidence>
<dbReference type="GO" id="GO:0055085">
    <property type="term" value="P:transmembrane transport"/>
    <property type="evidence" value="ECO:0007669"/>
    <property type="project" value="InterPro"/>
</dbReference>
<feature type="transmembrane region" description="Helical" evidence="7">
    <location>
        <begin position="179"/>
        <end position="202"/>
    </location>
</feature>
<dbReference type="Gene3D" id="1.10.3720.10">
    <property type="entry name" value="MetI-like"/>
    <property type="match status" value="1"/>
</dbReference>
<sequence length="293" mass="33286">MVRSKDPLLVHLVLLLISLAFVLPIVLVISVSFSNEGLVQSHGYKLFPEQWDLTAYKIVFANMHQVFRAYAVTLTQSVVGTLLSVLIMSMCGYAISRPNFTLRKPVTFLIVFTTIFGGGLIPSYIINTQYLHLGDTIWVYILLNLCFPLYIVIFRTFFQELPGALIESAKVDGANEFHIYWRIIIPLSTPVFATMALINVLVKWNDWQTALYYIRNENLYVLQYFLQRVLAQAEFIRQMAHDFPSEFDASAMTVPTETMRFALAVVAAGPLLAVFPFFQKYFVRGLTIGSLKG</sequence>
<protein>
    <submittedName>
        <fullName evidence="9">Sugar ABC transporter permease</fullName>
    </submittedName>
</protein>
<feature type="transmembrane region" description="Helical" evidence="7">
    <location>
        <begin position="261"/>
        <end position="278"/>
    </location>
</feature>
<evidence type="ECO:0000256" key="6">
    <source>
        <dbReference type="ARBA" id="ARBA00023136"/>
    </source>
</evidence>
<feature type="transmembrane region" description="Helical" evidence="7">
    <location>
        <begin position="106"/>
        <end position="125"/>
    </location>
</feature>
<keyword evidence="2 7" id="KW-0813">Transport</keyword>
<evidence type="ECO:0000259" key="8">
    <source>
        <dbReference type="PROSITE" id="PS50928"/>
    </source>
</evidence>
<dbReference type="CDD" id="cd06261">
    <property type="entry name" value="TM_PBP2"/>
    <property type="match status" value="1"/>
</dbReference>
<dbReference type="PANTHER" id="PTHR43744">
    <property type="entry name" value="ABC TRANSPORTER PERMEASE PROTEIN MG189-RELATED-RELATED"/>
    <property type="match status" value="1"/>
</dbReference>
<dbReference type="EMBL" id="LYPC01000028">
    <property type="protein sequence ID" value="OCT11081.1"/>
    <property type="molecule type" value="Genomic_DNA"/>
</dbReference>
<evidence type="ECO:0000256" key="2">
    <source>
        <dbReference type="ARBA" id="ARBA00022448"/>
    </source>
</evidence>
<comment type="caution">
    <text evidence="9">The sequence shown here is derived from an EMBL/GenBank/DDBJ whole genome shotgun (WGS) entry which is preliminary data.</text>
</comment>
<evidence type="ECO:0000256" key="7">
    <source>
        <dbReference type="RuleBase" id="RU363032"/>
    </source>
</evidence>
<keyword evidence="3" id="KW-1003">Cell membrane</keyword>
<dbReference type="SUPFAM" id="SSF161098">
    <property type="entry name" value="MetI-like"/>
    <property type="match status" value="1"/>
</dbReference>
<feature type="transmembrane region" description="Helical" evidence="7">
    <location>
        <begin position="12"/>
        <end position="33"/>
    </location>
</feature>
<comment type="similarity">
    <text evidence="7">Belongs to the binding-protein-dependent transport system permease family.</text>
</comment>
<dbReference type="Pfam" id="PF00528">
    <property type="entry name" value="BPD_transp_1"/>
    <property type="match status" value="1"/>
</dbReference>
<accession>A0A1C0ZSN3</accession>
<evidence type="ECO:0000256" key="3">
    <source>
        <dbReference type="ARBA" id="ARBA00022475"/>
    </source>
</evidence>
<evidence type="ECO:0000256" key="5">
    <source>
        <dbReference type="ARBA" id="ARBA00022989"/>
    </source>
</evidence>
<dbReference type="PROSITE" id="PS50928">
    <property type="entry name" value="ABC_TM1"/>
    <property type="match status" value="1"/>
</dbReference>
<dbReference type="InterPro" id="IPR035906">
    <property type="entry name" value="MetI-like_sf"/>
</dbReference>
<keyword evidence="6 7" id="KW-0472">Membrane</keyword>
<comment type="subcellular location">
    <subcellularLocation>
        <location evidence="1 7">Cell membrane</location>
        <topology evidence="1 7">Multi-pass membrane protein</topology>
    </subcellularLocation>
</comment>
<feature type="transmembrane region" description="Helical" evidence="7">
    <location>
        <begin position="69"/>
        <end position="94"/>
    </location>
</feature>
<proteinExistence type="inferred from homology"/>
<name>A0A1C0ZSN3_9BACL</name>
<evidence type="ECO:0000256" key="1">
    <source>
        <dbReference type="ARBA" id="ARBA00004651"/>
    </source>
</evidence>
<dbReference type="Proteomes" id="UP000093309">
    <property type="component" value="Unassembled WGS sequence"/>
</dbReference>
<evidence type="ECO:0000313" key="9">
    <source>
        <dbReference type="EMBL" id="OCT11081.1"/>
    </source>
</evidence>
<dbReference type="InterPro" id="IPR000515">
    <property type="entry name" value="MetI-like"/>
</dbReference>
<keyword evidence="5 7" id="KW-1133">Transmembrane helix</keyword>
<dbReference type="STRING" id="512399.A8709_05130"/>
<dbReference type="GO" id="GO:0005886">
    <property type="term" value="C:plasma membrane"/>
    <property type="evidence" value="ECO:0007669"/>
    <property type="project" value="UniProtKB-SubCell"/>
</dbReference>
<evidence type="ECO:0000256" key="4">
    <source>
        <dbReference type="ARBA" id="ARBA00022692"/>
    </source>
</evidence>
<dbReference type="PANTHER" id="PTHR43744:SF9">
    <property type="entry name" value="POLYGALACTURONAN_RHAMNOGALACTURONAN TRANSPORT SYSTEM PERMEASE PROTEIN YTCP"/>
    <property type="match status" value="1"/>
</dbReference>